<sequence>MRCSGCGKDIPFNGQVCPYCQRDKSKDQSNTVLSFILGLIAGTIGYFIFGFWGALSGFFLGSIAAAFTTLGGNTKPPEVQVVSQPAPEPNESVAAKLTQLKQLHDQGLLTAEEFNSKKADILAKF</sequence>
<evidence type="ECO:0000256" key="1">
    <source>
        <dbReference type="SAM" id="Phobius"/>
    </source>
</evidence>
<gene>
    <name evidence="3" type="ORF">E4A48_18660</name>
</gene>
<keyword evidence="1" id="KW-0812">Transmembrane</keyword>
<dbReference type="Proteomes" id="UP000319349">
    <property type="component" value="Chromosome"/>
</dbReference>
<dbReference type="AlphaFoldDB" id="A0A514EHC9"/>
<feature type="domain" description="SHOCT" evidence="2">
    <location>
        <begin position="96"/>
        <end position="122"/>
    </location>
</feature>
<feature type="transmembrane region" description="Helical" evidence="1">
    <location>
        <begin position="32"/>
        <end position="55"/>
    </location>
</feature>
<evidence type="ECO:0000259" key="2">
    <source>
        <dbReference type="Pfam" id="PF09851"/>
    </source>
</evidence>
<keyword evidence="4" id="KW-1185">Reference proteome</keyword>
<accession>A0A514EHC9</accession>
<protein>
    <recommendedName>
        <fullName evidence="2">SHOCT domain-containing protein</fullName>
    </recommendedName>
</protein>
<keyword evidence="1" id="KW-1133">Transmembrane helix</keyword>
<dbReference type="InterPro" id="IPR018649">
    <property type="entry name" value="SHOCT"/>
</dbReference>
<dbReference type="EMBL" id="CP038228">
    <property type="protein sequence ID" value="QDI05426.1"/>
    <property type="molecule type" value="Genomic_DNA"/>
</dbReference>
<organism evidence="3 4">
    <name type="scientific">Xanthomonas cerealis pv. cerealis</name>
    <dbReference type="NCBI Taxonomy" id="152263"/>
    <lineage>
        <taxon>Bacteria</taxon>
        <taxon>Pseudomonadati</taxon>
        <taxon>Pseudomonadota</taxon>
        <taxon>Gammaproteobacteria</taxon>
        <taxon>Lysobacterales</taxon>
        <taxon>Lysobacteraceae</taxon>
        <taxon>Xanthomonas</taxon>
        <taxon>Xanthomonas translucens group</taxon>
        <taxon>Xanthomonas cerealis</taxon>
    </lineage>
</organism>
<reference evidence="3 4" key="1">
    <citation type="submission" date="2019-03" db="EMBL/GenBank/DDBJ databases">
        <title>Tal1 in Xanthomonas translucens pv. cerealis Contributes to Virulence in Bacterial Leaf Streak of Wheat.</title>
        <authorList>
            <person name="Shah S.M.A."/>
            <person name="Haq F."/>
            <person name="Ma W."/>
            <person name="Xu X."/>
            <person name="Wang S."/>
            <person name="Xu Z."/>
            <person name="Zou L."/>
            <person name="Zhu B."/>
            <person name="Chen G."/>
        </authorList>
    </citation>
    <scope>NUCLEOTIDE SEQUENCE [LARGE SCALE GENOMIC DNA]</scope>
    <source>
        <strain evidence="3 4">01</strain>
    </source>
</reference>
<evidence type="ECO:0000313" key="4">
    <source>
        <dbReference type="Proteomes" id="UP000319349"/>
    </source>
</evidence>
<keyword evidence="1" id="KW-0472">Membrane</keyword>
<evidence type="ECO:0000313" key="3">
    <source>
        <dbReference type="EMBL" id="QDI05426.1"/>
    </source>
</evidence>
<proteinExistence type="predicted"/>
<dbReference type="RefSeq" id="WP_142742944.1">
    <property type="nucleotide sequence ID" value="NZ_CP038228.1"/>
</dbReference>
<dbReference type="Pfam" id="PF09851">
    <property type="entry name" value="SHOCT"/>
    <property type="match status" value="1"/>
</dbReference>
<name>A0A514EHC9_9XANT</name>